<reference evidence="14 15" key="1">
    <citation type="journal article" date="2007" name="Proc. Natl. Acad. Sci. U.S.A.">
        <title>Characterization of a marine gammaproteobacterium capable of aerobic anoxygenic photosynthesis.</title>
        <authorList>
            <person name="Fuchs B.M."/>
            <person name="Spring S."/>
            <person name="Teeling H."/>
            <person name="Quast C."/>
            <person name="Wulf J."/>
            <person name="Schattenhofer M."/>
            <person name="Yan S."/>
            <person name="Ferriera S."/>
            <person name="Johnson J."/>
            <person name="Glockner F.O."/>
            <person name="Amann R."/>
        </authorList>
    </citation>
    <scope>NUCLEOTIDE SEQUENCE [LARGE SCALE GENOMIC DNA]</scope>
    <source>
        <strain evidence="14">KT71</strain>
    </source>
</reference>
<evidence type="ECO:0000256" key="5">
    <source>
        <dbReference type="ARBA" id="ARBA00022519"/>
    </source>
</evidence>
<keyword evidence="15" id="KW-1185">Reference proteome</keyword>
<reference evidence="14 15" key="2">
    <citation type="journal article" date="2009" name="PLoS ONE">
        <title>The photosynthetic apparatus and its regulation in the aerobic gammaproteobacterium Congregibacter litoralis gen. nov., sp. nov.</title>
        <authorList>
            <person name="Spring S."/>
            <person name="Lunsdorf H."/>
            <person name="Fuchs B.M."/>
            <person name="Tindall B.J."/>
        </authorList>
    </citation>
    <scope>NUCLEOTIDE SEQUENCE [LARGE SCALE GENOMIC DNA]</scope>
    <source>
        <strain evidence="14">KT71</strain>
    </source>
</reference>
<evidence type="ECO:0000256" key="10">
    <source>
        <dbReference type="PIRNR" id="PIRNR002786"/>
    </source>
</evidence>
<dbReference type="InterPro" id="IPR045584">
    <property type="entry name" value="Pilin-like"/>
</dbReference>
<dbReference type="AlphaFoldDB" id="A4A5K4"/>
<dbReference type="PIRSF" id="PIRSF002786">
    <property type="entry name" value="XcpX"/>
    <property type="match status" value="1"/>
</dbReference>
<dbReference type="HOGENOM" id="CLU_057294_1_0_6"/>
<evidence type="ECO:0000256" key="7">
    <source>
        <dbReference type="ARBA" id="ARBA00022927"/>
    </source>
</evidence>
<accession>A4A5K4</accession>
<evidence type="ECO:0000256" key="8">
    <source>
        <dbReference type="ARBA" id="ARBA00022989"/>
    </source>
</evidence>
<dbReference type="GO" id="GO:0009306">
    <property type="term" value="P:protein secretion"/>
    <property type="evidence" value="ECO:0007669"/>
    <property type="project" value="InterPro"/>
</dbReference>
<evidence type="ECO:0000313" key="14">
    <source>
        <dbReference type="EMBL" id="EAQ99075.2"/>
    </source>
</evidence>
<dbReference type="PANTHER" id="PTHR38831:SF1">
    <property type="entry name" value="TYPE II SECRETION SYSTEM PROTEIN K-RELATED"/>
    <property type="match status" value="1"/>
</dbReference>
<keyword evidence="6 11" id="KW-0812">Transmembrane</keyword>
<evidence type="ECO:0000256" key="11">
    <source>
        <dbReference type="SAM" id="Phobius"/>
    </source>
</evidence>
<name>A4A5K4_9GAMM</name>
<evidence type="ECO:0000256" key="4">
    <source>
        <dbReference type="ARBA" id="ARBA00022475"/>
    </source>
</evidence>
<evidence type="ECO:0000313" key="15">
    <source>
        <dbReference type="Proteomes" id="UP000019205"/>
    </source>
</evidence>
<comment type="caution">
    <text evidence="14">The sequence shown here is derived from an EMBL/GenBank/DDBJ whole genome shotgun (WGS) entry which is preliminary data.</text>
</comment>
<dbReference type="InterPro" id="IPR005628">
    <property type="entry name" value="GspK"/>
</dbReference>
<comment type="subcellular location">
    <subcellularLocation>
        <location evidence="1 10">Cell inner membrane</location>
    </subcellularLocation>
</comment>
<keyword evidence="9 10" id="KW-0472">Membrane</keyword>
<dbReference type="EMBL" id="AAOA02000003">
    <property type="protein sequence ID" value="EAQ99075.2"/>
    <property type="molecule type" value="Genomic_DNA"/>
</dbReference>
<keyword evidence="8 11" id="KW-1133">Transmembrane helix</keyword>
<evidence type="ECO:0000256" key="1">
    <source>
        <dbReference type="ARBA" id="ARBA00004533"/>
    </source>
</evidence>
<evidence type="ECO:0000256" key="9">
    <source>
        <dbReference type="ARBA" id="ARBA00023136"/>
    </source>
</evidence>
<sequence length="355" mass="38839">MNCPCANRPLSPPPRPQQGVALVVALLVFTICASVLVALQRDFDLSYRRGLNSFVAEQSWAYLRGAEELAALALTLDYEADLAAEIPRDDLREIWAQQATPYALDEGGWMYGSLADLQGRFNLNSLGAQPTTGTIPYSPAQQTFIRLLQALDSTEVDEFTAAAITDAVADWIDSDDEPRLNGAESAFYVSLQPSYRPGNRPMVSVSELQAVSGVTPAIYQALKSLVTVWPQVPAGINIHTAPQPVLRALNGNDILQPLSVADGQSLIQQREETGFANLEEFLQLEVFAGAQLSGVASLLTESSSYFLLASRVEIADREQRLYSVLRREAREIDVLQRINASLYDMPSLPPLESLP</sequence>
<dbReference type="SUPFAM" id="SSF54523">
    <property type="entry name" value="Pili subunits"/>
    <property type="match status" value="1"/>
</dbReference>
<evidence type="ECO:0000259" key="13">
    <source>
        <dbReference type="Pfam" id="PF21687"/>
    </source>
</evidence>
<feature type="domain" description="T2SS protein K first SAM-like" evidence="13">
    <location>
        <begin position="119"/>
        <end position="231"/>
    </location>
</feature>
<protein>
    <recommendedName>
        <fullName evidence="10">Type II secretion system protein K</fullName>
    </recommendedName>
</protein>
<organism evidence="14 15">
    <name type="scientific">Congregibacter litoralis KT71</name>
    <dbReference type="NCBI Taxonomy" id="314285"/>
    <lineage>
        <taxon>Bacteria</taxon>
        <taxon>Pseudomonadati</taxon>
        <taxon>Pseudomonadota</taxon>
        <taxon>Gammaproteobacteria</taxon>
        <taxon>Cellvibrionales</taxon>
        <taxon>Halieaceae</taxon>
        <taxon>Congregibacter</taxon>
    </lineage>
</organism>
<keyword evidence="4 10" id="KW-1003">Cell membrane</keyword>
<gene>
    <name evidence="14" type="ORF">KT71_10617</name>
</gene>
<dbReference type="SUPFAM" id="SSF158544">
    <property type="entry name" value="GspK insert domain-like"/>
    <property type="match status" value="1"/>
</dbReference>
<evidence type="ECO:0000256" key="2">
    <source>
        <dbReference type="ARBA" id="ARBA00007246"/>
    </source>
</evidence>
<dbReference type="InterPro" id="IPR049179">
    <property type="entry name" value="T2SSK_SAM-like_2nd"/>
</dbReference>
<dbReference type="eggNOG" id="COG3156">
    <property type="taxonomic scope" value="Bacteria"/>
</dbReference>
<feature type="domain" description="T2SS protein K second SAM-like" evidence="12">
    <location>
        <begin position="236"/>
        <end position="293"/>
    </location>
</feature>
<evidence type="ECO:0000256" key="6">
    <source>
        <dbReference type="ARBA" id="ARBA00022692"/>
    </source>
</evidence>
<feature type="transmembrane region" description="Helical" evidence="11">
    <location>
        <begin position="20"/>
        <end position="39"/>
    </location>
</feature>
<dbReference type="InterPro" id="IPR049031">
    <property type="entry name" value="T2SSK_SAM-like_1st"/>
</dbReference>
<dbReference type="STRING" id="314285.KT71_10617"/>
<dbReference type="Gene3D" id="1.10.40.60">
    <property type="entry name" value="EpsJ-like"/>
    <property type="match status" value="2"/>
</dbReference>
<dbReference type="Proteomes" id="UP000019205">
    <property type="component" value="Chromosome"/>
</dbReference>
<dbReference type="Gene3D" id="3.30.1300.30">
    <property type="entry name" value="GSPII I/J protein-like"/>
    <property type="match status" value="1"/>
</dbReference>
<dbReference type="Pfam" id="PF03934">
    <property type="entry name" value="T2SSK"/>
    <property type="match status" value="1"/>
</dbReference>
<dbReference type="Pfam" id="PF21687">
    <property type="entry name" value="T2SSK_1st"/>
    <property type="match status" value="1"/>
</dbReference>
<dbReference type="NCBIfam" id="NF037980">
    <property type="entry name" value="T2SS_GspK"/>
    <property type="match status" value="1"/>
</dbReference>
<dbReference type="PANTHER" id="PTHR38831">
    <property type="entry name" value="TYPE II SECRETION SYSTEM PROTEIN K"/>
    <property type="match status" value="1"/>
</dbReference>
<keyword evidence="7" id="KW-0653">Protein transport</keyword>
<dbReference type="GO" id="GO:0005886">
    <property type="term" value="C:plasma membrane"/>
    <property type="evidence" value="ECO:0007669"/>
    <property type="project" value="UniProtKB-SubCell"/>
</dbReference>
<dbReference type="InterPro" id="IPR038072">
    <property type="entry name" value="GspK_central_sf"/>
</dbReference>
<evidence type="ECO:0000259" key="12">
    <source>
        <dbReference type="Pfam" id="PF03934"/>
    </source>
</evidence>
<keyword evidence="5 10" id="KW-0997">Cell inner membrane</keyword>
<proteinExistence type="inferred from homology"/>
<comment type="similarity">
    <text evidence="2 10">Belongs to the GSP K family.</text>
</comment>
<keyword evidence="3 10" id="KW-0813">Transport</keyword>
<evidence type="ECO:0000256" key="3">
    <source>
        <dbReference type="ARBA" id="ARBA00022448"/>
    </source>
</evidence>